<protein>
    <submittedName>
        <fullName evidence="1">Uncharacterized protein</fullName>
    </submittedName>
</protein>
<comment type="caution">
    <text evidence="1">The sequence shown here is derived from an EMBL/GenBank/DDBJ whole genome shotgun (WGS) entry which is preliminary data.</text>
</comment>
<reference evidence="1" key="1">
    <citation type="submission" date="2021-02" db="EMBL/GenBank/DDBJ databases">
        <authorList>
            <person name="Nowell W R."/>
        </authorList>
    </citation>
    <scope>NUCLEOTIDE SEQUENCE</scope>
</reference>
<dbReference type="EMBL" id="CAJOBB010020124">
    <property type="protein sequence ID" value="CAF4364894.1"/>
    <property type="molecule type" value="Genomic_DNA"/>
</dbReference>
<organism evidence="1 2">
    <name type="scientific">Adineta steineri</name>
    <dbReference type="NCBI Taxonomy" id="433720"/>
    <lineage>
        <taxon>Eukaryota</taxon>
        <taxon>Metazoa</taxon>
        <taxon>Spiralia</taxon>
        <taxon>Gnathifera</taxon>
        <taxon>Rotifera</taxon>
        <taxon>Eurotatoria</taxon>
        <taxon>Bdelloidea</taxon>
        <taxon>Adinetida</taxon>
        <taxon>Adinetidae</taxon>
        <taxon>Adineta</taxon>
    </lineage>
</organism>
<sequence length="26" mass="3115">MRTIELMGDLIAEKDNEMDDKRQAYE</sequence>
<gene>
    <name evidence="1" type="ORF">KXQ929_LOCUS49026</name>
</gene>
<dbReference type="AlphaFoldDB" id="A0A820LZY3"/>
<name>A0A820LZY3_9BILA</name>
<dbReference type="Proteomes" id="UP000663868">
    <property type="component" value="Unassembled WGS sequence"/>
</dbReference>
<accession>A0A820LZY3</accession>
<feature type="non-terminal residue" evidence="1">
    <location>
        <position position="1"/>
    </location>
</feature>
<proteinExistence type="predicted"/>
<evidence type="ECO:0000313" key="2">
    <source>
        <dbReference type="Proteomes" id="UP000663868"/>
    </source>
</evidence>
<evidence type="ECO:0000313" key="1">
    <source>
        <dbReference type="EMBL" id="CAF4364894.1"/>
    </source>
</evidence>